<dbReference type="EMBL" id="JAGTTL010000034">
    <property type="protein sequence ID" value="KAK6295471.1"/>
    <property type="molecule type" value="Genomic_DNA"/>
</dbReference>
<gene>
    <name evidence="1" type="ORF">J4Q44_G00346970</name>
</gene>
<dbReference type="PANTHER" id="PTHR46829">
    <property type="entry name" value="STERILE ALPHA MOTIF DOMAIN-CONTAINING PROTEIN 15"/>
    <property type="match status" value="1"/>
</dbReference>
<dbReference type="Proteomes" id="UP001356427">
    <property type="component" value="Unassembled WGS sequence"/>
</dbReference>
<keyword evidence="2" id="KW-1185">Reference proteome</keyword>
<dbReference type="PANTHER" id="PTHR46829:SF1">
    <property type="entry name" value="STERILE ALPHA MOTIF DOMAIN-CONTAINING PROTEIN 15"/>
    <property type="match status" value="1"/>
</dbReference>
<evidence type="ECO:0000313" key="1">
    <source>
        <dbReference type="EMBL" id="KAK6295471.1"/>
    </source>
</evidence>
<dbReference type="AlphaFoldDB" id="A0AAN8KV97"/>
<evidence type="ECO:0000313" key="2">
    <source>
        <dbReference type="Proteomes" id="UP001356427"/>
    </source>
</evidence>
<organism evidence="1 2">
    <name type="scientific">Coregonus suidteri</name>
    <dbReference type="NCBI Taxonomy" id="861788"/>
    <lineage>
        <taxon>Eukaryota</taxon>
        <taxon>Metazoa</taxon>
        <taxon>Chordata</taxon>
        <taxon>Craniata</taxon>
        <taxon>Vertebrata</taxon>
        <taxon>Euteleostomi</taxon>
        <taxon>Actinopterygii</taxon>
        <taxon>Neopterygii</taxon>
        <taxon>Teleostei</taxon>
        <taxon>Protacanthopterygii</taxon>
        <taxon>Salmoniformes</taxon>
        <taxon>Salmonidae</taxon>
        <taxon>Coregoninae</taxon>
        <taxon>Coregonus</taxon>
    </lineage>
</organism>
<sequence>MKAISAHVRELLGISEPLWSCSIADHRHHPRDSMGLSLDKNSRTGDWADSFTYKQLLNDRKQLMEFCV</sequence>
<proteinExistence type="predicted"/>
<name>A0AAN8KV97_9TELE</name>
<protein>
    <submittedName>
        <fullName evidence="1">Uncharacterized protein</fullName>
    </submittedName>
</protein>
<accession>A0AAN8KV97</accession>
<comment type="caution">
    <text evidence="1">The sequence shown here is derived from an EMBL/GenBank/DDBJ whole genome shotgun (WGS) entry which is preliminary data.</text>
</comment>
<reference evidence="1 2" key="1">
    <citation type="submission" date="2021-04" db="EMBL/GenBank/DDBJ databases">
        <authorList>
            <person name="De Guttry C."/>
            <person name="Zahm M."/>
            <person name="Klopp C."/>
            <person name="Cabau C."/>
            <person name="Louis A."/>
            <person name="Berthelot C."/>
            <person name="Parey E."/>
            <person name="Roest Crollius H."/>
            <person name="Montfort J."/>
            <person name="Robinson-Rechavi M."/>
            <person name="Bucao C."/>
            <person name="Bouchez O."/>
            <person name="Gislard M."/>
            <person name="Lluch J."/>
            <person name="Milhes M."/>
            <person name="Lampietro C."/>
            <person name="Lopez Roques C."/>
            <person name="Donnadieu C."/>
            <person name="Braasch I."/>
            <person name="Desvignes T."/>
            <person name="Postlethwait J."/>
            <person name="Bobe J."/>
            <person name="Wedekind C."/>
            <person name="Guiguen Y."/>
        </authorList>
    </citation>
    <scope>NUCLEOTIDE SEQUENCE [LARGE SCALE GENOMIC DNA]</scope>
    <source>
        <strain evidence="1">Cs_M1</strain>
        <tissue evidence="1">Blood</tissue>
    </source>
</reference>